<dbReference type="EMBL" id="BOOP01000035">
    <property type="protein sequence ID" value="GII41719.1"/>
    <property type="molecule type" value="Genomic_DNA"/>
</dbReference>
<keyword evidence="3" id="KW-1185">Reference proteome</keyword>
<organism evidence="2 3">
    <name type="scientific">Planotetraspora phitsanulokensis</name>
    <dbReference type="NCBI Taxonomy" id="575192"/>
    <lineage>
        <taxon>Bacteria</taxon>
        <taxon>Bacillati</taxon>
        <taxon>Actinomycetota</taxon>
        <taxon>Actinomycetes</taxon>
        <taxon>Streptosporangiales</taxon>
        <taxon>Streptosporangiaceae</taxon>
        <taxon>Planotetraspora</taxon>
    </lineage>
</organism>
<accession>A0A8J3XHV8</accession>
<dbReference type="InterPro" id="IPR041280">
    <property type="entry name" value="Big_10"/>
</dbReference>
<name>A0A8J3XHV8_9ACTN</name>
<feature type="domain" description="Bacterial Ig" evidence="1">
    <location>
        <begin position="12"/>
        <end position="83"/>
    </location>
</feature>
<reference evidence="2 3" key="1">
    <citation type="submission" date="2021-01" db="EMBL/GenBank/DDBJ databases">
        <title>Whole genome shotgun sequence of Planotetraspora phitsanulokensis NBRC 104273.</title>
        <authorList>
            <person name="Komaki H."/>
            <person name="Tamura T."/>
        </authorList>
    </citation>
    <scope>NUCLEOTIDE SEQUENCE [LARGE SCALE GENOMIC DNA]</scope>
    <source>
        <strain evidence="2 3">NBRC 104273</strain>
    </source>
</reference>
<evidence type="ECO:0000259" key="1">
    <source>
        <dbReference type="Pfam" id="PF17964"/>
    </source>
</evidence>
<dbReference type="Pfam" id="PF17964">
    <property type="entry name" value="Big_10"/>
    <property type="match status" value="1"/>
</dbReference>
<sequence>MTPGADTASAPTEPGLTVTADGGRLISVVAYAGRDLVSGSLDASRTRWRSSRALRPGTEYVVNAVATGRDGVAAQIAGRFQTRQ</sequence>
<proteinExistence type="predicted"/>
<gene>
    <name evidence="2" type="ORF">Pph01_67220</name>
</gene>
<evidence type="ECO:0000313" key="2">
    <source>
        <dbReference type="EMBL" id="GII41719.1"/>
    </source>
</evidence>
<protein>
    <recommendedName>
        <fullName evidence="1">Bacterial Ig domain-containing protein</fullName>
    </recommendedName>
</protein>
<comment type="caution">
    <text evidence="2">The sequence shown here is derived from an EMBL/GenBank/DDBJ whole genome shotgun (WGS) entry which is preliminary data.</text>
</comment>
<evidence type="ECO:0000313" key="3">
    <source>
        <dbReference type="Proteomes" id="UP000622547"/>
    </source>
</evidence>
<dbReference type="Gene3D" id="2.60.40.3780">
    <property type="match status" value="1"/>
</dbReference>
<dbReference type="AlphaFoldDB" id="A0A8J3XHV8"/>
<dbReference type="Proteomes" id="UP000622547">
    <property type="component" value="Unassembled WGS sequence"/>
</dbReference>